<dbReference type="AlphaFoldDB" id="A0A381ZZE8"/>
<dbReference type="Gene3D" id="1.20.1600.10">
    <property type="entry name" value="Outer membrane efflux proteins (OEP)"/>
    <property type="match status" value="1"/>
</dbReference>
<sequence>MKQLFILIRLALIVLLFIPSASFPDTDGAIQLSKEPRGPITLKKAVALALVNNPQLEAFSFEQRAREARALQSDLMPNPQLEILVEDAAGSGNFNGFHQSQTTIQL</sequence>
<protein>
    <recommendedName>
        <fullName evidence="2">TolC family protein</fullName>
    </recommendedName>
</protein>
<gene>
    <name evidence="1" type="ORF">METZ01_LOCUS147353</name>
</gene>
<name>A0A381ZZE8_9ZZZZ</name>
<evidence type="ECO:0000313" key="1">
    <source>
        <dbReference type="EMBL" id="SVA94499.1"/>
    </source>
</evidence>
<feature type="non-terminal residue" evidence="1">
    <location>
        <position position="106"/>
    </location>
</feature>
<dbReference type="EMBL" id="UINC01023237">
    <property type="protein sequence ID" value="SVA94499.1"/>
    <property type="molecule type" value="Genomic_DNA"/>
</dbReference>
<proteinExistence type="predicted"/>
<evidence type="ECO:0008006" key="2">
    <source>
        <dbReference type="Google" id="ProtNLM"/>
    </source>
</evidence>
<dbReference type="SUPFAM" id="SSF56954">
    <property type="entry name" value="Outer membrane efflux proteins (OEP)"/>
    <property type="match status" value="1"/>
</dbReference>
<accession>A0A381ZZE8</accession>
<organism evidence="1">
    <name type="scientific">marine metagenome</name>
    <dbReference type="NCBI Taxonomy" id="408172"/>
    <lineage>
        <taxon>unclassified sequences</taxon>
        <taxon>metagenomes</taxon>
        <taxon>ecological metagenomes</taxon>
    </lineage>
</organism>
<reference evidence="1" key="1">
    <citation type="submission" date="2018-05" db="EMBL/GenBank/DDBJ databases">
        <authorList>
            <person name="Lanie J.A."/>
            <person name="Ng W.-L."/>
            <person name="Kazmierczak K.M."/>
            <person name="Andrzejewski T.M."/>
            <person name="Davidsen T.M."/>
            <person name="Wayne K.J."/>
            <person name="Tettelin H."/>
            <person name="Glass J.I."/>
            <person name="Rusch D."/>
            <person name="Podicherti R."/>
            <person name="Tsui H.-C.T."/>
            <person name="Winkler M.E."/>
        </authorList>
    </citation>
    <scope>NUCLEOTIDE SEQUENCE</scope>
</reference>